<protein>
    <recommendedName>
        <fullName evidence="4">Tfp pilus assembly protein PilO</fullName>
    </recommendedName>
</protein>
<evidence type="ECO:0008006" key="4">
    <source>
        <dbReference type="Google" id="ProtNLM"/>
    </source>
</evidence>
<proteinExistence type="predicted"/>
<reference evidence="3" key="1">
    <citation type="submission" date="2011-11" db="EMBL/GenBank/DDBJ databases">
        <title>Complete sequence of Desulfosporosinus orientis DSM 765.</title>
        <authorList>
            <person name="Lucas S."/>
            <person name="Han J."/>
            <person name="Lapidus A."/>
            <person name="Cheng J.-F."/>
            <person name="Goodwin L."/>
            <person name="Pitluck S."/>
            <person name="Peters L."/>
            <person name="Ovchinnikova G."/>
            <person name="Teshima H."/>
            <person name="Detter J.C."/>
            <person name="Han C."/>
            <person name="Tapia R."/>
            <person name="Land M."/>
            <person name="Hauser L."/>
            <person name="Kyrpides N."/>
            <person name="Ivanova N."/>
            <person name="Pagani I."/>
            <person name="Pester M."/>
            <person name="Spring S."/>
            <person name="Ollivier B."/>
            <person name="Rattei T."/>
            <person name="Klenk H.-P."/>
            <person name="Wagner M."/>
            <person name="Loy A."/>
            <person name="Woyke T."/>
        </authorList>
    </citation>
    <scope>NUCLEOTIDE SEQUENCE [LARGE SCALE GENOMIC DNA]</scope>
    <source>
        <strain evidence="3">ATCC 19365 / DSM 765 / NCIMB 8382 / VKM B-1628</strain>
    </source>
</reference>
<reference evidence="2 3" key="2">
    <citation type="journal article" date="2012" name="J. Bacteriol.">
        <title>Complete genome sequences of Desulfosporosinus orientis DSM765T, Desulfosporosinus youngiae DSM17734T, Desulfosporosinus meridiei DSM13257T, and Desulfosporosinus acidiphilus DSM22704T.</title>
        <authorList>
            <person name="Pester M."/>
            <person name="Brambilla E."/>
            <person name="Alazard D."/>
            <person name="Rattei T."/>
            <person name="Weinmaier T."/>
            <person name="Han J."/>
            <person name="Lucas S."/>
            <person name="Lapidus A."/>
            <person name="Cheng J.F."/>
            <person name="Goodwin L."/>
            <person name="Pitluck S."/>
            <person name="Peters L."/>
            <person name="Ovchinnikova G."/>
            <person name="Teshima H."/>
            <person name="Detter J.C."/>
            <person name="Han C.S."/>
            <person name="Tapia R."/>
            <person name="Land M.L."/>
            <person name="Hauser L."/>
            <person name="Kyrpides N.C."/>
            <person name="Ivanova N.N."/>
            <person name="Pagani I."/>
            <person name="Huntmann M."/>
            <person name="Wei C.L."/>
            <person name="Davenport K.W."/>
            <person name="Daligault H."/>
            <person name="Chain P.S."/>
            <person name="Chen A."/>
            <person name="Mavromatis K."/>
            <person name="Markowitz V."/>
            <person name="Szeto E."/>
            <person name="Mikhailova N."/>
            <person name="Pati A."/>
            <person name="Wagner M."/>
            <person name="Woyke T."/>
            <person name="Ollivier B."/>
            <person name="Klenk H.P."/>
            <person name="Spring S."/>
            <person name="Loy A."/>
        </authorList>
    </citation>
    <scope>NUCLEOTIDE SEQUENCE [LARGE SCALE GENOMIC DNA]</scope>
    <source>
        <strain evidence="3">ATCC 19365 / DSM 765 / NCIMB 8382 / VKM B-1628</strain>
    </source>
</reference>
<keyword evidence="1" id="KW-1133">Transmembrane helix</keyword>
<sequence>MKKEEIQKLVLMLIIGFGICYSYYTYLFIPQWALIRTNTVKLNERRDYYQRLIDYSANVSEIEREMKLLTTQESQLLSQTSTKLDKPEILVYLYNTAKQYHVIPDKVVFGQPLKKGTYQELPLTFTFSGQVDLVLSIIKHLQYAGTPRFAIQNTKLVNQQGELQVELKMTLYCPNKAVSGISKDAKPPYMIYPFGTATNAQIFQE</sequence>
<keyword evidence="1" id="KW-0812">Transmembrane</keyword>
<dbReference type="Proteomes" id="UP000006346">
    <property type="component" value="Chromosome"/>
</dbReference>
<dbReference type="eggNOG" id="ENOG5033KGT">
    <property type="taxonomic scope" value="Bacteria"/>
</dbReference>
<evidence type="ECO:0000313" key="2">
    <source>
        <dbReference type="EMBL" id="AET66673.1"/>
    </source>
</evidence>
<name>G7W5M6_DESOD</name>
<keyword evidence="3" id="KW-1185">Reference proteome</keyword>
<feature type="transmembrane region" description="Helical" evidence="1">
    <location>
        <begin position="9"/>
        <end position="29"/>
    </location>
</feature>
<accession>G7W5M6</accession>
<dbReference type="KEGG" id="dor:Desor_0998"/>
<gene>
    <name evidence="2" type="ordered locus">Desor_0998</name>
</gene>
<dbReference type="EMBL" id="CP003108">
    <property type="protein sequence ID" value="AET66673.1"/>
    <property type="molecule type" value="Genomic_DNA"/>
</dbReference>
<dbReference type="AlphaFoldDB" id="G7W5M6"/>
<keyword evidence="1" id="KW-0472">Membrane</keyword>
<dbReference type="STRING" id="768706.Desor_0998"/>
<dbReference type="HOGENOM" id="CLU_105791_0_0_9"/>
<organism evidence="2 3">
    <name type="scientific">Desulfosporosinus orientis (strain ATCC 19365 / DSM 765 / NCIMB 8382 / VKM B-1628 / Singapore I)</name>
    <name type="common">Desulfotomaculum orientis</name>
    <dbReference type="NCBI Taxonomy" id="768706"/>
    <lineage>
        <taxon>Bacteria</taxon>
        <taxon>Bacillati</taxon>
        <taxon>Bacillota</taxon>
        <taxon>Clostridia</taxon>
        <taxon>Eubacteriales</taxon>
        <taxon>Desulfitobacteriaceae</taxon>
        <taxon>Desulfosporosinus</taxon>
    </lineage>
</organism>
<dbReference type="PATRIC" id="fig|768706.3.peg.965"/>
<dbReference type="OrthoDB" id="1797571at2"/>
<evidence type="ECO:0000256" key="1">
    <source>
        <dbReference type="SAM" id="Phobius"/>
    </source>
</evidence>
<dbReference type="RefSeq" id="WP_014183495.1">
    <property type="nucleotide sequence ID" value="NC_016584.1"/>
</dbReference>
<evidence type="ECO:0000313" key="3">
    <source>
        <dbReference type="Proteomes" id="UP000006346"/>
    </source>
</evidence>